<name>A0A1C2EDW1_9HYPH</name>
<dbReference type="Gene3D" id="1.10.3720.10">
    <property type="entry name" value="MetI-like"/>
    <property type="match status" value="1"/>
</dbReference>
<comment type="caution">
    <text evidence="9">The sequence shown here is derived from an EMBL/GenBank/DDBJ whole genome shotgun (WGS) entry which is preliminary data.</text>
</comment>
<keyword evidence="6 7" id="KW-0472">Membrane</keyword>
<feature type="transmembrane region" description="Helical" evidence="7">
    <location>
        <begin position="61"/>
        <end position="85"/>
    </location>
</feature>
<dbReference type="EMBL" id="MDEO01000018">
    <property type="protein sequence ID" value="OCX25166.1"/>
    <property type="molecule type" value="Genomic_DNA"/>
</dbReference>
<dbReference type="STRING" id="1566387.QV13_00900"/>
<dbReference type="PANTHER" id="PTHR30151:SF38">
    <property type="entry name" value="ALIPHATIC SULFONATES TRANSPORT PERMEASE PROTEIN SSUC-RELATED"/>
    <property type="match status" value="1"/>
</dbReference>
<accession>A0A1C2EDW1</accession>
<evidence type="ECO:0000256" key="3">
    <source>
        <dbReference type="ARBA" id="ARBA00022475"/>
    </source>
</evidence>
<dbReference type="CDD" id="cd06261">
    <property type="entry name" value="TM_PBP2"/>
    <property type="match status" value="1"/>
</dbReference>
<comment type="similarity">
    <text evidence="7">Belongs to the binding-protein-dependent transport system permease family.</text>
</comment>
<dbReference type="PANTHER" id="PTHR30151">
    <property type="entry name" value="ALKANE SULFONATE ABC TRANSPORTER-RELATED, MEMBRANE SUBUNIT"/>
    <property type="match status" value="1"/>
</dbReference>
<feature type="domain" description="ABC transmembrane type-1" evidence="8">
    <location>
        <begin position="60"/>
        <end position="245"/>
    </location>
</feature>
<reference evidence="9 10" key="1">
    <citation type="submission" date="2016-08" db="EMBL/GenBank/DDBJ databases">
        <title>Whole genome sequence of Mesorhizobium sp. strain UASWS1009 isolated from industrial sewage.</title>
        <authorList>
            <person name="Crovadore J."/>
            <person name="Calmin G."/>
            <person name="Chablais R."/>
            <person name="Cochard B."/>
            <person name="Lefort F."/>
        </authorList>
    </citation>
    <scope>NUCLEOTIDE SEQUENCE [LARGE SCALE GENOMIC DNA]</scope>
    <source>
        <strain evidence="9 10">UASWS1009</strain>
    </source>
</reference>
<evidence type="ECO:0000313" key="10">
    <source>
        <dbReference type="Proteomes" id="UP000094412"/>
    </source>
</evidence>
<evidence type="ECO:0000259" key="8">
    <source>
        <dbReference type="PROSITE" id="PS50928"/>
    </source>
</evidence>
<dbReference type="SUPFAM" id="SSF161098">
    <property type="entry name" value="MetI-like"/>
    <property type="match status" value="1"/>
</dbReference>
<dbReference type="RefSeq" id="WP_024926981.1">
    <property type="nucleotide sequence ID" value="NZ_MDEO01000018.1"/>
</dbReference>
<dbReference type="AlphaFoldDB" id="A0A1C2EDW1"/>
<gene>
    <name evidence="9" type="ORF">QV13_00900</name>
</gene>
<dbReference type="OrthoDB" id="9799271at2"/>
<protein>
    <submittedName>
        <fullName evidence="9">Taurine ABC transporter permease</fullName>
    </submittedName>
</protein>
<sequence length="258" mass="27035">MAEASLPRILAAIPKGAWLPLGLLAAWAIAAGSGVATSPLFVSPLEVLRVPFADPDGREVWASLGASILRIAGGGVTGALLGLILGTLCGLSRVASLGIAPTINTARQIAVFAWIPLFTAWFGNGETTKLVFTALSTFFPIFLATERGIRSTPKALEEVAQALGLPLGKRLLRLYFPAALPTIQVGIRIAVLSAWIGTIGAEYAIGNGRGLGSFIASARDQFRMDIVLVGVFFLAVGGVALNHGCERLFAVLFPWAKE</sequence>
<feature type="transmembrane region" description="Helical" evidence="7">
    <location>
        <begin position="21"/>
        <end position="41"/>
    </location>
</feature>
<keyword evidence="4 7" id="KW-0812">Transmembrane</keyword>
<dbReference type="GO" id="GO:0055085">
    <property type="term" value="P:transmembrane transport"/>
    <property type="evidence" value="ECO:0007669"/>
    <property type="project" value="InterPro"/>
</dbReference>
<evidence type="ECO:0000256" key="2">
    <source>
        <dbReference type="ARBA" id="ARBA00022448"/>
    </source>
</evidence>
<evidence type="ECO:0000313" key="9">
    <source>
        <dbReference type="EMBL" id="OCX25166.1"/>
    </source>
</evidence>
<evidence type="ECO:0000256" key="7">
    <source>
        <dbReference type="RuleBase" id="RU363032"/>
    </source>
</evidence>
<evidence type="ECO:0000256" key="1">
    <source>
        <dbReference type="ARBA" id="ARBA00004651"/>
    </source>
</evidence>
<evidence type="ECO:0000256" key="4">
    <source>
        <dbReference type="ARBA" id="ARBA00022692"/>
    </source>
</evidence>
<evidence type="ECO:0000256" key="6">
    <source>
        <dbReference type="ARBA" id="ARBA00023136"/>
    </source>
</evidence>
<comment type="subcellular location">
    <subcellularLocation>
        <location evidence="1 7">Cell membrane</location>
        <topology evidence="1 7">Multi-pass membrane protein</topology>
    </subcellularLocation>
</comment>
<proteinExistence type="inferred from homology"/>
<keyword evidence="2 7" id="KW-0813">Transport</keyword>
<keyword evidence="10" id="KW-1185">Reference proteome</keyword>
<dbReference type="PROSITE" id="PS50928">
    <property type="entry name" value="ABC_TM1"/>
    <property type="match status" value="1"/>
</dbReference>
<evidence type="ECO:0000256" key="5">
    <source>
        <dbReference type="ARBA" id="ARBA00022989"/>
    </source>
</evidence>
<dbReference type="GO" id="GO:0005886">
    <property type="term" value="C:plasma membrane"/>
    <property type="evidence" value="ECO:0007669"/>
    <property type="project" value="UniProtKB-SubCell"/>
</dbReference>
<keyword evidence="3" id="KW-1003">Cell membrane</keyword>
<feature type="transmembrane region" description="Helical" evidence="7">
    <location>
        <begin position="106"/>
        <end position="123"/>
    </location>
</feature>
<dbReference type="Pfam" id="PF00528">
    <property type="entry name" value="BPD_transp_1"/>
    <property type="match status" value="1"/>
</dbReference>
<feature type="transmembrane region" description="Helical" evidence="7">
    <location>
        <begin position="226"/>
        <end position="244"/>
    </location>
</feature>
<dbReference type="InterPro" id="IPR000515">
    <property type="entry name" value="MetI-like"/>
</dbReference>
<dbReference type="InterPro" id="IPR035906">
    <property type="entry name" value="MetI-like_sf"/>
</dbReference>
<dbReference type="Proteomes" id="UP000094412">
    <property type="component" value="Unassembled WGS sequence"/>
</dbReference>
<organism evidence="9 10">
    <name type="scientific">Mesorhizobium hungaricum</name>
    <dbReference type="NCBI Taxonomy" id="1566387"/>
    <lineage>
        <taxon>Bacteria</taxon>
        <taxon>Pseudomonadati</taxon>
        <taxon>Pseudomonadota</taxon>
        <taxon>Alphaproteobacteria</taxon>
        <taxon>Hyphomicrobiales</taxon>
        <taxon>Phyllobacteriaceae</taxon>
        <taxon>Mesorhizobium</taxon>
    </lineage>
</organism>
<keyword evidence="5 7" id="KW-1133">Transmembrane helix</keyword>